<feature type="domain" description="Cyclic nucleotide-binding" evidence="1">
    <location>
        <begin position="11"/>
        <end position="113"/>
    </location>
</feature>
<keyword evidence="2" id="KW-0808">Transferase</keyword>
<sequence>MVQTIEQAIRQLYPISDTSFGQLTALMQRQELPKGSILFREGEVSHKVFFIEKGIARAFCYRNDQEVTFWFGAENEVLLSYYSYVANKPGYETVELLENAVVHAMDLARLQELYLTNIELANWGRKLAEYELIKTEERFMVFQFQSATERYQALLQQNPGLIRRVPLNQIASYLGVTQVTLSRIRAQVR</sequence>
<keyword evidence="2" id="KW-0418">Kinase</keyword>
<dbReference type="STRING" id="1317125.SAMN05444128_0437"/>
<dbReference type="OrthoDB" id="680421at2"/>
<dbReference type="GO" id="GO:0016301">
    <property type="term" value="F:kinase activity"/>
    <property type="evidence" value="ECO:0007669"/>
    <property type="project" value="UniProtKB-KW"/>
</dbReference>
<keyword evidence="3" id="KW-1185">Reference proteome</keyword>
<evidence type="ECO:0000313" key="3">
    <source>
        <dbReference type="Proteomes" id="UP000187181"/>
    </source>
</evidence>
<dbReference type="PROSITE" id="PS50042">
    <property type="entry name" value="CNMP_BINDING_3"/>
    <property type="match status" value="1"/>
</dbReference>
<dbReference type="InterPro" id="IPR000595">
    <property type="entry name" value="cNMP-bd_dom"/>
</dbReference>
<dbReference type="Gene3D" id="2.60.120.10">
    <property type="entry name" value="Jelly Rolls"/>
    <property type="match status" value="1"/>
</dbReference>
<organism evidence="2 3">
    <name type="scientific">Pontibacter indicus</name>
    <dbReference type="NCBI Taxonomy" id="1317125"/>
    <lineage>
        <taxon>Bacteria</taxon>
        <taxon>Pseudomonadati</taxon>
        <taxon>Bacteroidota</taxon>
        <taxon>Cytophagia</taxon>
        <taxon>Cytophagales</taxon>
        <taxon>Hymenobacteraceae</taxon>
        <taxon>Pontibacter</taxon>
    </lineage>
</organism>
<dbReference type="InterPro" id="IPR018490">
    <property type="entry name" value="cNMP-bd_dom_sf"/>
</dbReference>
<name>A0A1R3WGM0_9BACT</name>
<evidence type="ECO:0000313" key="2">
    <source>
        <dbReference type="EMBL" id="SIT77087.1"/>
    </source>
</evidence>
<dbReference type="CDD" id="cd00038">
    <property type="entry name" value="CAP_ED"/>
    <property type="match status" value="1"/>
</dbReference>
<dbReference type="InterPro" id="IPR014710">
    <property type="entry name" value="RmlC-like_jellyroll"/>
</dbReference>
<dbReference type="SUPFAM" id="SSF51206">
    <property type="entry name" value="cAMP-binding domain-like"/>
    <property type="match status" value="1"/>
</dbReference>
<accession>A0A1R3WGM0</accession>
<dbReference type="EMBL" id="FTPP01000001">
    <property type="protein sequence ID" value="SIT77087.1"/>
    <property type="molecule type" value="Genomic_DNA"/>
</dbReference>
<reference evidence="3" key="1">
    <citation type="submission" date="2017-01" db="EMBL/GenBank/DDBJ databases">
        <authorList>
            <person name="Varghese N."/>
            <person name="Submissions S."/>
        </authorList>
    </citation>
    <scope>NUCLEOTIDE SEQUENCE [LARGE SCALE GENOMIC DNA]</scope>
    <source>
        <strain evidence="3">LP100</strain>
    </source>
</reference>
<gene>
    <name evidence="2" type="ORF">SAMN05444128_0437</name>
</gene>
<protein>
    <submittedName>
        <fullName evidence="2">cAMP-binding domain of CRP or a regulatory subunit of cAMP-dependent protein kinases</fullName>
    </submittedName>
</protein>
<dbReference type="Pfam" id="PF00027">
    <property type="entry name" value="cNMP_binding"/>
    <property type="match status" value="1"/>
</dbReference>
<dbReference type="AlphaFoldDB" id="A0A1R3WGM0"/>
<evidence type="ECO:0000259" key="1">
    <source>
        <dbReference type="PROSITE" id="PS50042"/>
    </source>
</evidence>
<proteinExistence type="predicted"/>
<dbReference type="RefSeq" id="WP_076665862.1">
    <property type="nucleotide sequence ID" value="NZ_FTPP01000001.1"/>
</dbReference>
<dbReference type="Proteomes" id="UP000187181">
    <property type="component" value="Unassembled WGS sequence"/>
</dbReference>